<organism evidence="9 10">
    <name type="scientific">Paraglaciecola mesophila</name>
    <dbReference type="NCBI Taxonomy" id="197222"/>
    <lineage>
        <taxon>Bacteria</taxon>
        <taxon>Pseudomonadati</taxon>
        <taxon>Pseudomonadota</taxon>
        <taxon>Gammaproteobacteria</taxon>
        <taxon>Alteromonadales</taxon>
        <taxon>Alteromonadaceae</taxon>
        <taxon>Paraglaciecola</taxon>
    </lineage>
</organism>
<evidence type="ECO:0000256" key="1">
    <source>
        <dbReference type="ARBA" id="ARBA00022722"/>
    </source>
</evidence>
<dbReference type="InterPro" id="IPR036063">
    <property type="entry name" value="Smr_dom_sf"/>
</dbReference>
<dbReference type="EC" id="3.1.-.-" evidence="6"/>
<dbReference type="PANTHER" id="PTHR35562:SF1">
    <property type="entry name" value="UPF0115 PROTEIN YFCN"/>
    <property type="match status" value="1"/>
</dbReference>
<accession>A0A857JFU9</accession>
<dbReference type="EMBL" id="CP047656">
    <property type="protein sequence ID" value="QHJ10873.1"/>
    <property type="molecule type" value="Genomic_DNA"/>
</dbReference>
<keyword evidence="2 6" id="KW-0699">rRNA-binding</keyword>
<dbReference type="GO" id="GO:0016787">
    <property type="term" value="F:hydrolase activity"/>
    <property type="evidence" value="ECO:0007669"/>
    <property type="project" value="UniProtKB-KW"/>
</dbReference>
<dbReference type="OrthoDB" id="5795446at2"/>
<keyword evidence="5 6" id="KW-0694">RNA-binding</keyword>
<feature type="compositionally biased region" description="Basic and acidic residues" evidence="7">
    <location>
        <begin position="40"/>
        <end position="55"/>
    </location>
</feature>
<evidence type="ECO:0000256" key="6">
    <source>
        <dbReference type="HAMAP-Rule" id="MF_01042"/>
    </source>
</evidence>
<feature type="domain" description="Smr" evidence="8">
    <location>
        <begin position="103"/>
        <end position="178"/>
    </location>
</feature>
<protein>
    <recommendedName>
        <fullName evidence="6">Ribosome rescue factor SmrB</fullName>
        <ecNumber evidence="6">3.1.-.-</ecNumber>
    </recommendedName>
</protein>
<dbReference type="GO" id="GO:0004521">
    <property type="term" value="F:RNA endonuclease activity"/>
    <property type="evidence" value="ECO:0007669"/>
    <property type="project" value="UniProtKB-UniRule"/>
</dbReference>
<evidence type="ECO:0000259" key="8">
    <source>
        <dbReference type="PROSITE" id="PS50828"/>
    </source>
</evidence>
<dbReference type="AlphaFoldDB" id="A0A857JFU9"/>
<evidence type="ECO:0000256" key="4">
    <source>
        <dbReference type="ARBA" id="ARBA00022801"/>
    </source>
</evidence>
<dbReference type="SUPFAM" id="SSF160443">
    <property type="entry name" value="SMR domain-like"/>
    <property type="match status" value="1"/>
</dbReference>
<dbReference type="Proteomes" id="UP000464524">
    <property type="component" value="Chromosome"/>
</dbReference>
<comment type="subunit">
    <text evidence="6">Associates with collided ribosomes, but not with correctly translating polysomes.</text>
</comment>
<dbReference type="HAMAP" id="MF_01042">
    <property type="entry name" value="SmrB"/>
    <property type="match status" value="1"/>
</dbReference>
<dbReference type="PROSITE" id="PS50828">
    <property type="entry name" value="SMR"/>
    <property type="match status" value="1"/>
</dbReference>
<dbReference type="InterPro" id="IPR002625">
    <property type="entry name" value="Smr_dom"/>
</dbReference>
<name>A0A857JFU9_9ALTE</name>
<evidence type="ECO:0000256" key="5">
    <source>
        <dbReference type="ARBA" id="ARBA00022884"/>
    </source>
</evidence>
<evidence type="ECO:0000256" key="7">
    <source>
        <dbReference type="SAM" id="MobiDB-lite"/>
    </source>
</evidence>
<dbReference type="InterPro" id="IPR022990">
    <property type="entry name" value="SmrB-like"/>
</dbReference>
<dbReference type="GO" id="GO:0019843">
    <property type="term" value="F:rRNA binding"/>
    <property type="evidence" value="ECO:0007669"/>
    <property type="project" value="UniProtKB-UniRule"/>
</dbReference>
<feature type="region of interest" description="Disordered" evidence="7">
    <location>
        <begin position="1"/>
        <end position="55"/>
    </location>
</feature>
<dbReference type="Pfam" id="PF01713">
    <property type="entry name" value="Smr"/>
    <property type="match status" value="1"/>
</dbReference>
<evidence type="ECO:0000256" key="2">
    <source>
        <dbReference type="ARBA" id="ARBA00022730"/>
    </source>
</evidence>
<sequence length="186" mass="21066">MKKPYTPESSDSALFRSEFTDVKPIKQDKIPPQRLSSKHKSADSTKKRDPLSEVKQRNASFQFSDGFEGYFDSNQPLKYVQPGADSYEVKRLRRGEYPPDLILDLHGLNKEQAKLEIAALIYAAQKQHFHCVCIVHGLGSFVLKKNVPNWLVQHPAVKGFHQAPLEWGGQGALLVLIDLPQVHSKY</sequence>
<evidence type="ECO:0000313" key="9">
    <source>
        <dbReference type="EMBL" id="QHJ10873.1"/>
    </source>
</evidence>
<gene>
    <name evidence="6" type="primary">smrB</name>
    <name evidence="9" type="ORF">FX988_01095</name>
</gene>
<keyword evidence="1 6" id="KW-0540">Nuclease</keyword>
<evidence type="ECO:0000256" key="3">
    <source>
        <dbReference type="ARBA" id="ARBA00022759"/>
    </source>
</evidence>
<evidence type="ECO:0000313" key="10">
    <source>
        <dbReference type="Proteomes" id="UP000464524"/>
    </source>
</evidence>
<dbReference type="RefSeq" id="WP_160178676.1">
    <property type="nucleotide sequence ID" value="NZ_CP047656.1"/>
</dbReference>
<proteinExistence type="inferred from homology"/>
<dbReference type="NCBIfam" id="NF003432">
    <property type="entry name" value="PRK04946.1"/>
    <property type="match status" value="1"/>
</dbReference>
<keyword evidence="10" id="KW-1185">Reference proteome</keyword>
<dbReference type="Gene3D" id="3.30.1370.110">
    <property type="match status" value="1"/>
</dbReference>
<comment type="function">
    <text evidence="6">Acts as a ribosome collision sensor. Detects stalled/collided disomes (pairs of ribosomes where the leading ribosome is stalled and a second ribosome has collided with it) and endonucleolytically cleaves mRNA at the 5' boundary of the stalled ribosome. Stalled/collided disomes form a new interface (primarily via the 30S subunits) that binds SmrB. Cleaved mRNA becomes available for tmRNA ligation, leading to ribosomal subunit dissociation and rescue of stalled ribosomes.</text>
</comment>
<comment type="similarity">
    <text evidence="6">Belongs to the SmrB family.</text>
</comment>
<keyword evidence="3 6" id="KW-0255">Endonuclease</keyword>
<reference evidence="9 10" key="1">
    <citation type="submission" date="2019-12" db="EMBL/GenBank/DDBJ databases">
        <title>Genome sequencing and assembly of endphytes of Porphyra tenera.</title>
        <authorList>
            <person name="Park J.M."/>
            <person name="Shin R."/>
            <person name="Jo S.H."/>
        </authorList>
    </citation>
    <scope>NUCLEOTIDE SEQUENCE [LARGE SCALE GENOMIC DNA]</scope>
    <source>
        <strain evidence="9 10">GPM4</strain>
    </source>
</reference>
<feature type="compositionally biased region" description="Basic and acidic residues" evidence="7">
    <location>
        <begin position="18"/>
        <end position="31"/>
    </location>
</feature>
<keyword evidence="4 6" id="KW-0378">Hydrolase</keyword>
<dbReference type="KEGG" id="pmes:FX988_01095"/>
<dbReference type="PANTHER" id="PTHR35562">
    <property type="entry name" value="DNA ENDONUCLEASE SMRA-RELATED"/>
    <property type="match status" value="1"/>
</dbReference>
<dbReference type="GO" id="GO:0072344">
    <property type="term" value="P:rescue of stalled ribosome"/>
    <property type="evidence" value="ECO:0007669"/>
    <property type="project" value="UniProtKB-UniRule"/>
</dbReference>
<dbReference type="SMART" id="SM00463">
    <property type="entry name" value="SMR"/>
    <property type="match status" value="1"/>
</dbReference>